<dbReference type="EMBL" id="BAABKY010000002">
    <property type="protein sequence ID" value="GAA5077240.1"/>
    <property type="molecule type" value="Genomic_DNA"/>
</dbReference>
<gene>
    <name evidence="2" type="ORF">GCM10025759_22940</name>
</gene>
<reference evidence="3" key="1">
    <citation type="journal article" date="2019" name="Int. J. Syst. Evol. Microbiol.">
        <title>The Global Catalogue of Microorganisms (GCM) 10K type strain sequencing project: providing services to taxonomists for standard genome sequencing and annotation.</title>
        <authorList>
            <consortium name="The Broad Institute Genomics Platform"/>
            <consortium name="The Broad Institute Genome Sequencing Center for Infectious Disease"/>
            <person name="Wu L."/>
            <person name="Ma J."/>
        </authorList>
    </citation>
    <scope>NUCLEOTIDE SEQUENCE [LARGE SCALE GENOMIC DNA]</scope>
    <source>
        <strain evidence="3">JCM 19212</strain>
    </source>
</reference>
<evidence type="ECO:0000313" key="2">
    <source>
        <dbReference type="EMBL" id="GAA5077240.1"/>
    </source>
</evidence>
<accession>A0ABP9LKJ7</accession>
<keyword evidence="3" id="KW-1185">Reference proteome</keyword>
<proteinExistence type="predicted"/>
<feature type="region of interest" description="Disordered" evidence="1">
    <location>
        <begin position="26"/>
        <end position="67"/>
    </location>
</feature>
<sequence>MTSNRHAQRFRALGVRKTPGALRLPGLHAQGVYREPRSSPRSPGKAAGRTRDTLPLPASPGCASLTRLRGLQPGMSGVKSHATPRDWDFPQQIGFVLFDDGFERPIMAFIDPLSQKQ</sequence>
<protein>
    <submittedName>
        <fullName evidence="2">Uncharacterized protein</fullName>
    </submittedName>
</protein>
<organism evidence="2 3">
    <name type="scientific">Lysobacter panacisoli</name>
    <dbReference type="NCBI Taxonomy" id="1255263"/>
    <lineage>
        <taxon>Bacteria</taxon>
        <taxon>Pseudomonadati</taxon>
        <taxon>Pseudomonadota</taxon>
        <taxon>Gammaproteobacteria</taxon>
        <taxon>Lysobacterales</taxon>
        <taxon>Lysobacteraceae</taxon>
        <taxon>Lysobacter</taxon>
    </lineage>
</organism>
<comment type="caution">
    <text evidence="2">The sequence shown here is derived from an EMBL/GenBank/DDBJ whole genome shotgun (WGS) entry which is preliminary data.</text>
</comment>
<evidence type="ECO:0000256" key="1">
    <source>
        <dbReference type="SAM" id="MobiDB-lite"/>
    </source>
</evidence>
<evidence type="ECO:0000313" key="3">
    <source>
        <dbReference type="Proteomes" id="UP001501083"/>
    </source>
</evidence>
<dbReference type="Proteomes" id="UP001501083">
    <property type="component" value="Unassembled WGS sequence"/>
</dbReference>
<name>A0ABP9LKJ7_9GAMM</name>